<keyword evidence="9 21" id="KW-1133">Transmembrane helix</keyword>
<keyword evidence="5 21" id="KW-0812">Transmembrane</keyword>
<keyword evidence="4" id="KW-0964">Secreted</keyword>
<dbReference type="GeneTree" id="ENSGT01090000259985"/>
<dbReference type="FunFam" id="2.60.40.10:FF:002440">
    <property type="entry name" value="Lymphocyte activation gene 3 protein"/>
    <property type="match status" value="1"/>
</dbReference>
<dbReference type="Bgee" id="ENSMODG00000018136">
    <property type="expression patterns" value="Expressed in skeleton of lower jaw and 19 other cell types or tissues"/>
</dbReference>
<keyword evidence="8" id="KW-0391">Immunity</keyword>
<dbReference type="PANTHER" id="PTHR11422:SF10">
    <property type="entry name" value="IG-LIKE DOMAIN-CONTAINING PROTEIN"/>
    <property type="match status" value="1"/>
</dbReference>
<sequence>MQEHSDSESETKALPPRNLQSNCGNRLGVMVFFLPQVTASPPGPLVTSSMVLLKCSFNRSDLPGDVLWSRGGIPLIPSSRHFPFEGLLFLSNITVSDSGPWDCCIIYPDGFNISVTHQLNVLGLEPLEHKTVYVGEGSKVELPCHLSPGPGTLPGLVAQWTLPRGRGSSLVSGDDRNSFALKLDHVSRAQAGLYRCDVSFQGHQLSAVITLAVITVTAKSFGSSSSQKGLLCEVTPMFKQEHFLWTTLDNQTLENPPGPWLEIGDEEQHVNQWQCQVYQGAQQCGAVVYNLGLQETGAQLSERTPKAVKGGKQLSLLLSLGILLLLLFGAGAVFLLRQRKVYSGVYSLSSRKVDPQVHLLPKRTLFTEILSRAFPSPLILV</sequence>
<dbReference type="GO" id="GO:0007166">
    <property type="term" value="P:cell surface receptor signaling pathway"/>
    <property type="evidence" value="ECO:0000318"/>
    <property type="project" value="GO_Central"/>
</dbReference>
<evidence type="ECO:0000259" key="22">
    <source>
        <dbReference type="PROSITE" id="PS50835"/>
    </source>
</evidence>
<dbReference type="SMART" id="SM00409">
    <property type="entry name" value="IG"/>
    <property type="match status" value="2"/>
</dbReference>
<keyword evidence="10" id="KW-1064">Adaptive immunity</keyword>
<evidence type="ECO:0000256" key="9">
    <source>
        <dbReference type="ARBA" id="ARBA00022989"/>
    </source>
</evidence>
<dbReference type="GO" id="GO:0009986">
    <property type="term" value="C:cell surface"/>
    <property type="evidence" value="ECO:0000318"/>
    <property type="project" value="GO_Central"/>
</dbReference>
<evidence type="ECO:0000256" key="7">
    <source>
        <dbReference type="ARBA" id="ARBA00022737"/>
    </source>
</evidence>
<comment type="function">
    <text evidence="15">May function as a ligand for MHC class II (MHC-II) on antigen-presenting cells (APC), promoting APC activation/maturation and driving Th1 immune response.</text>
</comment>
<evidence type="ECO:0000256" key="2">
    <source>
        <dbReference type="ARBA" id="ARBA00004613"/>
    </source>
</evidence>
<evidence type="ECO:0000256" key="19">
    <source>
        <dbReference type="ARBA" id="ARBA00067553"/>
    </source>
</evidence>
<proteinExistence type="inferred from homology"/>
<dbReference type="InterPro" id="IPR007110">
    <property type="entry name" value="Ig-like_dom"/>
</dbReference>
<organism evidence="23 24">
    <name type="scientific">Monodelphis domestica</name>
    <name type="common">Gray short-tailed opossum</name>
    <dbReference type="NCBI Taxonomy" id="13616"/>
    <lineage>
        <taxon>Eukaryota</taxon>
        <taxon>Metazoa</taxon>
        <taxon>Chordata</taxon>
        <taxon>Craniata</taxon>
        <taxon>Vertebrata</taxon>
        <taxon>Euteleostomi</taxon>
        <taxon>Mammalia</taxon>
        <taxon>Metatheria</taxon>
        <taxon>Didelphimorphia</taxon>
        <taxon>Didelphidae</taxon>
        <taxon>Monodelphis</taxon>
    </lineage>
</organism>
<keyword evidence="7" id="KW-0677">Repeat</keyword>
<dbReference type="PROSITE" id="PS50835">
    <property type="entry name" value="IG_LIKE"/>
    <property type="match status" value="2"/>
</dbReference>
<keyword evidence="13" id="KW-0325">Glycoprotein</keyword>
<keyword evidence="6" id="KW-0732">Signal</keyword>
<evidence type="ECO:0000313" key="23">
    <source>
        <dbReference type="Ensembl" id="ENSMODP00000057917.1"/>
    </source>
</evidence>
<comment type="similarity">
    <text evidence="17">Belongs to the LAG3 family.</text>
</comment>
<feature type="transmembrane region" description="Helical" evidence="21">
    <location>
        <begin position="314"/>
        <end position="336"/>
    </location>
</feature>
<feature type="domain" description="Ig-like" evidence="22">
    <location>
        <begin position="126"/>
        <end position="210"/>
    </location>
</feature>
<dbReference type="Ensembl" id="ENSMODT00000059363.1">
    <property type="protein sequence ID" value="ENSMODP00000057917.1"/>
    <property type="gene ID" value="ENSMODG00000018136.4"/>
</dbReference>
<evidence type="ECO:0000256" key="4">
    <source>
        <dbReference type="ARBA" id="ARBA00022525"/>
    </source>
</evidence>
<dbReference type="Pfam" id="PF13895">
    <property type="entry name" value="Ig_2"/>
    <property type="match status" value="1"/>
</dbReference>
<dbReference type="Proteomes" id="UP000002280">
    <property type="component" value="Chromosome 8"/>
</dbReference>
<feature type="region of interest" description="Disordered" evidence="20">
    <location>
        <begin position="1"/>
        <end position="20"/>
    </location>
</feature>
<evidence type="ECO:0000256" key="11">
    <source>
        <dbReference type="ARBA" id="ARBA00023136"/>
    </source>
</evidence>
<evidence type="ECO:0000256" key="8">
    <source>
        <dbReference type="ARBA" id="ARBA00022859"/>
    </source>
</evidence>
<dbReference type="GO" id="GO:0005886">
    <property type="term" value="C:plasma membrane"/>
    <property type="evidence" value="ECO:0000318"/>
    <property type="project" value="GO_Central"/>
</dbReference>
<feature type="domain" description="Ig-like" evidence="22">
    <location>
        <begin position="35"/>
        <end position="114"/>
    </location>
</feature>
<dbReference type="FunCoup" id="A0A5F8HFG9">
    <property type="interactions" value="361"/>
</dbReference>
<evidence type="ECO:0000256" key="1">
    <source>
        <dbReference type="ARBA" id="ARBA00004251"/>
    </source>
</evidence>
<name>A0A5F8HFG9_MONDO</name>
<evidence type="ECO:0000256" key="14">
    <source>
        <dbReference type="ARBA" id="ARBA00023319"/>
    </source>
</evidence>
<keyword evidence="24" id="KW-1185">Reference proteome</keyword>
<protein>
    <recommendedName>
        <fullName evidence="19">Lymphocyte activation gene 3 protein</fullName>
    </recommendedName>
</protein>
<evidence type="ECO:0000256" key="10">
    <source>
        <dbReference type="ARBA" id="ARBA00023130"/>
    </source>
</evidence>
<dbReference type="InterPro" id="IPR003599">
    <property type="entry name" value="Ig_sub"/>
</dbReference>
<evidence type="ECO:0000256" key="20">
    <source>
        <dbReference type="SAM" id="MobiDB-lite"/>
    </source>
</evidence>
<comment type="subunit">
    <text evidence="18">Interacts with MHC class II (MHC-II); selectively recognizes stable complexes of peptide and MHC-II. Interacts with FGL1 (via the Fibrinogen C-terminal domain).</text>
</comment>
<keyword evidence="11 21" id="KW-0472">Membrane</keyword>
<dbReference type="InterPro" id="IPR013783">
    <property type="entry name" value="Ig-like_fold"/>
</dbReference>
<evidence type="ECO:0000256" key="18">
    <source>
        <dbReference type="ARBA" id="ARBA00065545"/>
    </source>
</evidence>
<comment type="subcellular location">
    <subcellularLocation>
        <location evidence="1">Cell membrane</location>
        <topology evidence="1">Single-pass type I membrane protein</topology>
    </subcellularLocation>
    <subcellularLocation>
        <location evidence="2">Secreted</location>
    </subcellularLocation>
</comment>
<accession>A0A5F8HFG9</accession>
<dbReference type="PANTHER" id="PTHR11422">
    <property type="entry name" value="T-CELL SURFACE GLYCOPROTEIN CD4"/>
    <property type="match status" value="1"/>
</dbReference>
<reference evidence="23" key="3">
    <citation type="submission" date="2025-09" db="UniProtKB">
        <authorList>
            <consortium name="Ensembl"/>
        </authorList>
    </citation>
    <scope>IDENTIFICATION</scope>
</reference>
<evidence type="ECO:0000256" key="16">
    <source>
        <dbReference type="ARBA" id="ARBA00059221"/>
    </source>
</evidence>
<dbReference type="GO" id="GO:0002250">
    <property type="term" value="P:adaptive immune response"/>
    <property type="evidence" value="ECO:0007669"/>
    <property type="project" value="UniProtKB-KW"/>
</dbReference>
<dbReference type="InParanoid" id="A0A5F8HFG9"/>
<evidence type="ECO:0000256" key="3">
    <source>
        <dbReference type="ARBA" id="ARBA00022475"/>
    </source>
</evidence>
<dbReference type="InterPro" id="IPR036179">
    <property type="entry name" value="Ig-like_dom_sf"/>
</dbReference>
<reference evidence="23" key="2">
    <citation type="submission" date="2025-08" db="UniProtKB">
        <authorList>
            <consortium name="Ensembl"/>
        </authorList>
    </citation>
    <scope>IDENTIFICATION</scope>
</reference>
<dbReference type="GO" id="GO:0005576">
    <property type="term" value="C:extracellular region"/>
    <property type="evidence" value="ECO:0007669"/>
    <property type="project" value="UniProtKB-SubCell"/>
</dbReference>
<dbReference type="GO" id="GO:0042289">
    <property type="term" value="F:MHC class II protein binding"/>
    <property type="evidence" value="ECO:0007669"/>
    <property type="project" value="UniProtKB-ARBA"/>
</dbReference>
<keyword evidence="14" id="KW-0393">Immunoglobulin domain</keyword>
<dbReference type="Gene3D" id="2.60.40.10">
    <property type="entry name" value="Immunoglobulins"/>
    <property type="match status" value="1"/>
</dbReference>
<evidence type="ECO:0000313" key="24">
    <source>
        <dbReference type="Proteomes" id="UP000002280"/>
    </source>
</evidence>
<dbReference type="GO" id="GO:0004888">
    <property type="term" value="F:transmembrane signaling receptor activity"/>
    <property type="evidence" value="ECO:0000318"/>
    <property type="project" value="GO_Central"/>
</dbReference>
<evidence type="ECO:0000256" key="6">
    <source>
        <dbReference type="ARBA" id="ARBA00022729"/>
    </source>
</evidence>
<dbReference type="AlphaFoldDB" id="A0A5F8HFG9"/>
<evidence type="ECO:0000256" key="13">
    <source>
        <dbReference type="ARBA" id="ARBA00023180"/>
    </source>
</evidence>
<evidence type="ECO:0000256" key="5">
    <source>
        <dbReference type="ARBA" id="ARBA00022692"/>
    </source>
</evidence>
<comment type="function">
    <text evidence="16">Lymphocyte activation gene 3 protein: Inhibitory receptor on antigen activated T-cells. Delivers inhibitory signals upon binding to ligands, such as FGL1. FGL1 constitutes a major ligand of LAG3 and is responsible for LAG3 T-cell inhibitory function. Following TCR engagement, LAG3 associates with CD3-TCR in the immunological synapse and directly inhibits T-cell activation. May inhibit antigen-specific T-cell activation in synergy with PDCD1/PD-1, possibly by acting as a coreceptor for PDCD1/PD-1. Negatively regulates the proliferation, activation, effector function and homeostasis of both CD8(+) and CD4(+) T-cells. Also mediates immune tolerance: constitutively expressed on a subset of regulatory T-cells (Tregs) and contributes to their suppressive function. Also acts as a negative regulator of plasmacytoid dendritic cell (pDCs) activation. Binds MHC class II (MHC-II); the precise role of MHC-II-binding is however unclear.</text>
</comment>
<keyword evidence="12" id="KW-1015">Disulfide bond</keyword>
<evidence type="ECO:0000256" key="12">
    <source>
        <dbReference type="ARBA" id="ARBA00023157"/>
    </source>
</evidence>
<dbReference type="SUPFAM" id="SSF48726">
    <property type="entry name" value="Immunoglobulin"/>
    <property type="match status" value="2"/>
</dbReference>
<evidence type="ECO:0000256" key="15">
    <source>
        <dbReference type="ARBA" id="ARBA00057112"/>
    </source>
</evidence>
<evidence type="ECO:0000256" key="17">
    <source>
        <dbReference type="ARBA" id="ARBA00061264"/>
    </source>
</evidence>
<evidence type="ECO:0000256" key="21">
    <source>
        <dbReference type="SAM" id="Phobius"/>
    </source>
</evidence>
<dbReference type="GO" id="GO:0045087">
    <property type="term" value="P:innate immune response"/>
    <property type="evidence" value="ECO:0000318"/>
    <property type="project" value="GO_Central"/>
</dbReference>
<keyword evidence="3" id="KW-1003">Cell membrane</keyword>
<reference evidence="23 24" key="1">
    <citation type="journal article" date="2007" name="Nature">
        <title>Genome of the marsupial Monodelphis domestica reveals innovation in non-coding sequences.</title>
        <authorList>
            <person name="Mikkelsen T.S."/>
            <person name="Wakefield M.J."/>
            <person name="Aken B."/>
            <person name="Amemiya C.T."/>
            <person name="Chang J.L."/>
            <person name="Duke S."/>
            <person name="Garber M."/>
            <person name="Gentles A.J."/>
            <person name="Goodstadt L."/>
            <person name="Heger A."/>
            <person name="Jurka J."/>
            <person name="Kamal M."/>
            <person name="Mauceli E."/>
            <person name="Searle S.M."/>
            <person name="Sharpe T."/>
            <person name="Baker M.L."/>
            <person name="Batzer M.A."/>
            <person name="Benos P.V."/>
            <person name="Belov K."/>
            <person name="Clamp M."/>
            <person name="Cook A."/>
            <person name="Cuff J."/>
            <person name="Das R."/>
            <person name="Davidow L."/>
            <person name="Deakin J.E."/>
            <person name="Fazzari M.J."/>
            <person name="Glass J.L."/>
            <person name="Grabherr M."/>
            <person name="Greally J.M."/>
            <person name="Gu W."/>
            <person name="Hore T.A."/>
            <person name="Huttley G.A."/>
            <person name="Kleber M."/>
            <person name="Jirtle R.L."/>
            <person name="Koina E."/>
            <person name="Lee J.T."/>
            <person name="Mahony S."/>
            <person name="Marra M.A."/>
            <person name="Miller R.D."/>
            <person name="Nicholls R.D."/>
            <person name="Oda M."/>
            <person name="Papenfuss A.T."/>
            <person name="Parra Z.E."/>
            <person name="Pollock D.D."/>
            <person name="Ray D.A."/>
            <person name="Schein J.E."/>
            <person name="Speed T.P."/>
            <person name="Thompson K."/>
            <person name="VandeBerg J.L."/>
            <person name="Wade C.M."/>
            <person name="Walker J.A."/>
            <person name="Waters P.D."/>
            <person name="Webber C."/>
            <person name="Weidman J.R."/>
            <person name="Xie X."/>
            <person name="Zody M.C."/>
            <person name="Baldwin J."/>
            <person name="Abdouelleil A."/>
            <person name="Abdulkadir J."/>
            <person name="Abebe A."/>
            <person name="Abera B."/>
            <person name="Abreu J."/>
            <person name="Acer S.C."/>
            <person name="Aftuck L."/>
            <person name="Alexander A."/>
            <person name="An P."/>
            <person name="Anderson E."/>
            <person name="Anderson S."/>
            <person name="Arachi H."/>
            <person name="Azer M."/>
            <person name="Bachantsang P."/>
            <person name="Barry A."/>
            <person name="Bayul T."/>
            <person name="Berlin A."/>
            <person name="Bessette D."/>
            <person name="Bloom T."/>
            <person name="Bloom T."/>
            <person name="Boguslavskiy L."/>
            <person name="Bonnet C."/>
            <person name="Boukhgalter B."/>
            <person name="Bourzgui I."/>
            <person name="Brown A."/>
            <person name="Cahill P."/>
            <person name="Channer S."/>
            <person name="Cheshatsang Y."/>
            <person name="Chuda L."/>
            <person name="Citroen M."/>
            <person name="Collymore A."/>
            <person name="Cooke P."/>
            <person name="Costello M."/>
            <person name="D'Aco K."/>
            <person name="Daza R."/>
            <person name="De Haan G."/>
            <person name="DeGray S."/>
            <person name="DeMaso C."/>
            <person name="Dhargay N."/>
            <person name="Dooley K."/>
            <person name="Dooley E."/>
            <person name="Doricent M."/>
            <person name="Dorje P."/>
            <person name="Dorjee K."/>
            <person name="Dupes A."/>
            <person name="Elong R."/>
            <person name="Falk J."/>
            <person name="Farina A."/>
            <person name="Faro S."/>
            <person name="Ferguson D."/>
            <person name="Fisher S."/>
            <person name="Foley C.D."/>
            <person name="Franke A."/>
            <person name="Friedrich D."/>
            <person name="Gadbois L."/>
            <person name="Gearin G."/>
            <person name="Gearin C.R."/>
            <person name="Giannoukos G."/>
            <person name="Goode T."/>
            <person name="Graham J."/>
            <person name="Grandbois E."/>
            <person name="Grewal S."/>
            <person name="Gyaltsen K."/>
            <person name="Hafez N."/>
            <person name="Hagos B."/>
            <person name="Hall J."/>
            <person name="Henson C."/>
            <person name="Hollinger A."/>
            <person name="Honan T."/>
            <person name="Huard M.D."/>
            <person name="Hughes L."/>
            <person name="Hurhula B."/>
            <person name="Husby M.E."/>
            <person name="Kamat A."/>
            <person name="Kanga B."/>
            <person name="Kashin S."/>
            <person name="Khazanovich D."/>
            <person name="Kisner P."/>
            <person name="Lance K."/>
            <person name="Lara M."/>
            <person name="Lee W."/>
            <person name="Lennon N."/>
            <person name="Letendre F."/>
            <person name="LeVine R."/>
            <person name="Lipovsky A."/>
            <person name="Liu X."/>
            <person name="Liu J."/>
            <person name="Liu S."/>
            <person name="Lokyitsang T."/>
            <person name="Lokyitsang Y."/>
            <person name="Lubonja R."/>
            <person name="Lui A."/>
            <person name="MacDonald P."/>
            <person name="Magnisalis V."/>
            <person name="Maru K."/>
            <person name="Matthews C."/>
            <person name="McCusker W."/>
            <person name="McDonough S."/>
            <person name="Mehta T."/>
            <person name="Meldrim J."/>
            <person name="Meneus L."/>
            <person name="Mihai O."/>
            <person name="Mihalev A."/>
            <person name="Mihova T."/>
            <person name="Mittelman R."/>
            <person name="Mlenga V."/>
            <person name="Montmayeur A."/>
            <person name="Mulrain L."/>
            <person name="Navidi A."/>
            <person name="Naylor J."/>
            <person name="Negash T."/>
            <person name="Nguyen T."/>
            <person name="Nguyen N."/>
            <person name="Nicol R."/>
            <person name="Norbu C."/>
            <person name="Norbu N."/>
            <person name="Novod N."/>
            <person name="O'Neill B."/>
            <person name="Osman S."/>
            <person name="Markiewicz E."/>
            <person name="Oyono O.L."/>
            <person name="Patti C."/>
            <person name="Phunkhang P."/>
            <person name="Pierre F."/>
            <person name="Priest M."/>
            <person name="Raghuraman S."/>
            <person name="Rege F."/>
            <person name="Reyes R."/>
            <person name="Rise C."/>
            <person name="Rogov P."/>
            <person name="Ross K."/>
            <person name="Ryan E."/>
            <person name="Settipalli S."/>
            <person name="Shea T."/>
            <person name="Sherpa N."/>
            <person name="Shi L."/>
            <person name="Shih D."/>
            <person name="Sparrow T."/>
            <person name="Spaulding J."/>
            <person name="Stalker J."/>
            <person name="Stange-Thomann N."/>
            <person name="Stavropoulos S."/>
            <person name="Stone C."/>
            <person name="Strader C."/>
            <person name="Tesfaye S."/>
            <person name="Thomson T."/>
            <person name="Thoulutsang Y."/>
            <person name="Thoulutsang D."/>
            <person name="Topham K."/>
            <person name="Topping I."/>
            <person name="Tsamla T."/>
            <person name="Vassiliev H."/>
            <person name="Vo A."/>
            <person name="Wangchuk T."/>
            <person name="Wangdi T."/>
            <person name="Weiand M."/>
            <person name="Wilkinson J."/>
            <person name="Wilson A."/>
            <person name="Yadav S."/>
            <person name="Young G."/>
            <person name="Yu Q."/>
            <person name="Zembek L."/>
            <person name="Zhong D."/>
            <person name="Zimmer A."/>
            <person name="Zwirko Z."/>
            <person name="Jaffe D.B."/>
            <person name="Alvarez P."/>
            <person name="Brockman W."/>
            <person name="Butler J."/>
            <person name="Chin C."/>
            <person name="Gnerre S."/>
            <person name="MacCallum I."/>
            <person name="Graves J.A."/>
            <person name="Ponting C.P."/>
            <person name="Breen M."/>
            <person name="Samollow P.B."/>
            <person name="Lander E.S."/>
            <person name="Lindblad-Toh K."/>
        </authorList>
    </citation>
    <scope>NUCLEOTIDE SEQUENCE [LARGE SCALE GENOMIC DNA]</scope>
</reference>
<feature type="compositionally biased region" description="Basic and acidic residues" evidence="20">
    <location>
        <begin position="1"/>
        <end position="11"/>
    </location>
</feature>
<dbReference type="STRING" id="13616.ENSMODP00000057917"/>